<dbReference type="InterPro" id="IPR010941">
    <property type="entry name" value="PhaC_N"/>
</dbReference>
<keyword evidence="2" id="KW-0963">Cytoplasm</keyword>
<sequence length="581" mass="65275">MENDSSTALNDPQEFLKFINHETQKILENYTAAGGDDVFSQFSRSWTDLITRSMEDPSTWVQAFTEYQQAHMSLWQSFFSGQPDAAPVANPEKGDRRFNGEEWTTNPVFSYLKQSYLLSSNLLKSMASNANLDETEQRKLDFYTQQYIDAMSPTNFAATNPEVLQQAVDTQGQSLIDGLQNLLSDIEKGRISMTDESAFTLGENIATTEGAVVFENELFQLIHYKPSGEEVYEKPTLIIPPCINKFYILDLQEHNSFVKFCVDQGQNTFLISWLNPTPEQSDIGWDSYVGEGIFKAIDVVKDITQTPKINAVAWCIGGTLLSSALAVMADKGDDSVGSATFLTTLTDFEDAGDLCVFIDEEQVKKLEGKVTSQGYLSGRELATSFNMLRSNDLIWSYVVNNYLKGQTPAPFDILYWNSDSTNLPAAMYTYYLKNMYLENNLSKPNKLKVCGTPVDLGKIKIPCYFLSTAEDHIAPWKGTFKATETFGSKIEFVLGASGHVAGVINPASKNRRNFWTKGEQGKGADHWLETAERVEGSWWPNWHEWLRRRAGKKIEAPKDYGNASFKPIEPAPGRYVAVRID</sequence>
<reference evidence="6" key="1">
    <citation type="submission" date="2023-07" db="EMBL/GenBank/DDBJ databases">
        <title>Genome content predicts the carbon catabolic preferences of heterotrophic bacteria.</title>
        <authorList>
            <person name="Gralka M."/>
        </authorList>
    </citation>
    <scope>NUCLEOTIDE SEQUENCE</scope>
    <source>
        <strain evidence="7">5G01</strain>
        <strain evidence="6">I2M16</strain>
    </source>
</reference>
<keyword evidence="4" id="KW-0012">Acyltransferase</keyword>
<dbReference type="GO" id="GO:0005737">
    <property type="term" value="C:cytoplasm"/>
    <property type="evidence" value="ECO:0007669"/>
    <property type="project" value="UniProtKB-SubCell"/>
</dbReference>
<dbReference type="Gene3D" id="3.40.50.1820">
    <property type="entry name" value="alpha/beta hydrolase"/>
    <property type="match status" value="1"/>
</dbReference>
<dbReference type="PANTHER" id="PTHR36837">
    <property type="entry name" value="POLY(3-HYDROXYALKANOATE) POLYMERASE SUBUNIT PHAC"/>
    <property type="match status" value="1"/>
</dbReference>
<evidence type="ECO:0000313" key="6">
    <source>
        <dbReference type="EMBL" id="MDO6452144.1"/>
    </source>
</evidence>
<name>A0AAW7XD58_9GAMM</name>
<dbReference type="EMBL" id="JAUYVO010000001">
    <property type="protein sequence ID" value="MDP2521114.1"/>
    <property type="molecule type" value="Genomic_DNA"/>
</dbReference>
<evidence type="ECO:0000256" key="2">
    <source>
        <dbReference type="ARBA" id="ARBA00022490"/>
    </source>
</evidence>
<evidence type="ECO:0000313" key="8">
    <source>
        <dbReference type="Proteomes" id="UP001169862"/>
    </source>
</evidence>
<dbReference type="NCBIfam" id="TIGR01838">
    <property type="entry name" value="PHA_synth_I"/>
    <property type="match status" value="1"/>
</dbReference>
<dbReference type="AlphaFoldDB" id="A0AAW7XD58"/>
<evidence type="ECO:0000313" key="7">
    <source>
        <dbReference type="EMBL" id="MDP2521114.1"/>
    </source>
</evidence>
<accession>A0AAW7XD58</accession>
<keyword evidence="9" id="KW-1185">Reference proteome</keyword>
<dbReference type="GO" id="GO:0042619">
    <property type="term" value="P:poly-hydroxybutyrate biosynthetic process"/>
    <property type="evidence" value="ECO:0007669"/>
    <property type="project" value="InterPro"/>
</dbReference>
<dbReference type="Proteomes" id="UP001177341">
    <property type="component" value="Unassembled WGS sequence"/>
</dbReference>
<organism evidence="6 8">
    <name type="scientific">Neptunomonas phycophila</name>
    <dbReference type="NCBI Taxonomy" id="1572645"/>
    <lineage>
        <taxon>Bacteria</taxon>
        <taxon>Pseudomonadati</taxon>
        <taxon>Pseudomonadota</taxon>
        <taxon>Gammaproteobacteria</taxon>
        <taxon>Oceanospirillales</taxon>
        <taxon>Oceanospirillaceae</taxon>
        <taxon>Neptunomonas</taxon>
    </lineage>
</organism>
<dbReference type="EMBL" id="JAUOPG010000001">
    <property type="protein sequence ID" value="MDO6452144.1"/>
    <property type="molecule type" value="Genomic_DNA"/>
</dbReference>
<evidence type="ECO:0000256" key="3">
    <source>
        <dbReference type="ARBA" id="ARBA00022679"/>
    </source>
</evidence>
<dbReference type="GO" id="GO:0016746">
    <property type="term" value="F:acyltransferase activity"/>
    <property type="evidence" value="ECO:0007669"/>
    <property type="project" value="UniProtKB-KW"/>
</dbReference>
<protein>
    <submittedName>
        <fullName evidence="6">Class I poly(R)-hydroxyalkanoic acid synthase</fullName>
    </submittedName>
</protein>
<comment type="caution">
    <text evidence="6">The sequence shown here is derived from an EMBL/GenBank/DDBJ whole genome shotgun (WGS) entry which is preliminary data.</text>
</comment>
<dbReference type="Pfam" id="PF07167">
    <property type="entry name" value="PhaC_N"/>
    <property type="match status" value="1"/>
</dbReference>
<evidence type="ECO:0000259" key="5">
    <source>
        <dbReference type="Pfam" id="PF07167"/>
    </source>
</evidence>
<gene>
    <name evidence="6" type="primary">phaC</name>
    <name evidence="6" type="ORF">Q4490_01075</name>
    <name evidence="7" type="ORF">Q8W30_00905</name>
</gene>
<comment type="subcellular location">
    <subcellularLocation>
        <location evidence="1">Cytoplasm</location>
    </subcellularLocation>
</comment>
<dbReference type="SUPFAM" id="SSF53474">
    <property type="entry name" value="alpha/beta-Hydrolases"/>
    <property type="match status" value="1"/>
</dbReference>
<evidence type="ECO:0000256" key="1">
    <source>
        <dbReference type="ARBA" id="ARBA00004496"/>
    </source>
</evidence>
<dbReference type="RefSeq" id="WP_215151878.1">
    <property type="nucleotide sequence ID" value="NZ_CAXHZV010000001.1"/>
</dbReference>
<dbReference type="Proteomes" id="UP001169862">
    <property type="component" value="Unassembled WGS sequence"/>
</dbReference>
<dbReference type="InterPro" id="IPR051321">
    <property type="entry name" value="PHA/PHB_synthase"/>
</dbReference>
<proteinExistence type="predicted"/>
<keyword evidence="3" id="KW-0808">Transferase</keyword>
<dbReference type="InterPro" id="IPR010963">
    <property type="entry name" value="PHA_synth_I"/>
</dbReference>
<evidence type="ECO:0000313" key="9">
    <source>
        <dbReference type="Proteomes" id="UP001177341"/>
    </source>
</evidence>
<evidence type="ECO:0000256" key="4">
    <source>
        <dbReference type="ARBA" id="ARBA00023315"/>
    </source>
</evidence>
<dbReference type="PANTHER" id="PTHR36837:SF5">
    <property type="entry name" value="POLY-3-HYDROXYBUTYRATE SYNTHASE"/>
    <property type="match status" value="1"/>
</dbReference>
<feature type="domain" description="Poly-beta-hydroxybutyrate polymerase N-terminal" evidence="5">
    <location>
        <begin position="95"/>
        <end position="261"/>
    </location>
</feature>
<dbReference type="InterPro" id="IPR029058">
    <property type="entry name" value="AB_hydrolase_fold"/>
</dbReference>